<proteinExistence type="predicted"/>
<dbReference type="Proteomes" id="UP001056120">
    <property type="component" value="Linkage Group LG29"/>
</dbReference>
<reference evidence="1 2" key="2">
    <citation type="journal article" date="2022" name="Mol. Ecol. Resour.">
        <title>The genomes of chicory, endive, great burdock and yacon provide insights into Asteraceae paleo-polyploidization history and plant inulin production.</title>
        <authorList>
            <person name="Fan W."/>
            <person name="Wang S."/>
            <person name="Wang H."/>
            <person name="Wang A."/>
            <person name="Jiang F."/>
            <person name="Liu H."/>
            <person name="Zhao H."/>
            <person name="Xu D."/>
            <person name="Zhang Y."/>
        </authorList>
    </citation>
    <scope>NUCLEOTIDE SEQUENCE [LARGE SCALE GENOMIC DNA]</scope>
    <source>
        <strain evidence="2">cv. Yunnan</strain>
        <tissue evidence="1">Leaves</tissue>
    </source>
</reference>
<organism evidence="1 2">
    <name type="scientific">Smallanthus sonchifolius</name>
    <dbReference type="NCBI Taxonomy" id="185202"/>
    <lineage>
        <taxon>Eukaryota</taxon>
        <taxon>Viridiplantae</taxon>
        <taxon>Streptophyta</taxon>
        <taxon>Embryophyta</taxon>
        <taxon>Tracheophyta</taxon>
        <taxon>Spermatophyta</taxon>
        <taxon>Magnoliopsida</taxon>
        <taxon>eudicotyledons</taxon>
        <taxon>Gunneridae</taxon>
        <taxon>Pentapetalae</taxon>
        <taxon>asterids</taxon>
        <taxon>campanulids</taxon>
        <taxon>Asterales</taxon>
        <taxon>Asteraceae</taxon>
        <taxon>Asteroideae</taxon>
        <taxon>Heliantheae alliance</taxon>
        <taxon>Millerieae</taxon>
        <taxon>Smallanthus</taxon>
    </lineage>
</organism>
<gene>
    <name evidence="1" type="ORF">L1987_86273</name>
</gene>
<accession>A0ACB8XZH8</accession>
<protein>
    <submittedName>
        <fullName evidence="1">Uncharacterized protein</fullName>
    </submittedName>
</protein>
<reference evidence="2" key="1">
    <citation type="journal article" date="2022" name="Mol. Ecol. Resour.">
        <title>The genomes of chicory, endive, great burdock and yacon provide insights into Asteraceae palaeo-polyploidization history and plant inulin production.</title>
        <authorList>
            <person name="Fan W."/>
            <person name="Wang S."/>
            <person name="Wang H."/>
            <person name="Wang A."/>
            <person name="Jiang F."/>
            <person name="Liu H."/>
            <person name="Zhao H."/>
            <person name="Xu D."/>
            <person name="Zhang Y."/>
        </authorList>
    </citation>
    <scope>NUCLEOTIDE SEQUENCE [LARGE SCALE GENOMIC DNA]</scope>
    <source>
        <strain evidence="2">cv. Yunnan</strain>
    </source>
</reference>
<comment type="caution">
    <text evidence="1">The sequence shown here is derived from an EMBL/GenBank/DDBJ whole genome shotgun (WGS) entry which is preliminary data.</text>
</comment>
<name>A0ACB8XZH8_9ASTR</name>
<sequence length="402" mass="46186">MSLCVCIYTNIFLRNRKTHTLHTYCVEDQPTLLLFPFTFSFCSLHLLRPTNRRYNFSCNFIVKTNYNYKYRLAMDGNGNRQLEVHYINSGFSYTASESFMDFFDGIPHQATHYSHSGPMHGQENAYWSMNMSSYKYVLPSAHGNIPYYDPYEVHNYVPRMDLNRSAWEFPVMMNVTEPSSTDAQSAENSVPTMQAIPEECSPNDDSASSSQVVWQDDIDLDNMTYEELLDLGEAIGTESRGLSLELIGSLPTTRYKSGGFFLRKKSGERCVICQMRYKRGDRQINLPCKHVYHTECGSKWLTINKTCPICNMEVLGESIQFKTLEQAYRKAGYIRLVYTLDSRHKSTMDATNRFKFLTRGTNRINGAAENPTANNRSSIFAGFWGFLFAELICYGFVEEACN</sequence>
<keyword evidence="2" id="KW-1185">Reference proteome</keyword>
<evidence type="ECO:0000313" key="1">
    <source>
        <dbReference type="EMBL" id="KAI3676661.1"/>
    </source>
</evidence>
<evidence type="ECO:0000313" key="2">
    <source>
        <dbReference type="Proteomes" id="UP001056120"/>
    </source>
</evidence>
<dbReference type="EMBL" id="CM042046">
    <property type="protein sequence ID" value="KAI3676661.1"/>
    <property type="molecule type" value="Genomic_DNA"/>
</dbReference>